<dbReference type="OrthoDB" id="1935348at2759"/>
<evidence type="ECO:0000256" key="4">
    <source>
        <dbReference type="ARBA" id="ARBA00023242"/>
    </source>
</evidence>
<evidence type="ECO:0000256" key="1">
    <source>
        <dbReference type="ARBA" id="ARBA00023015"/>
    </source>
</evidence>
<dbReference type="GO" id="GO:0000976">
    <property type="term" value="F:transcription cis-regulatory region binding"/>
    <property type="evidence" value="ECO:0007669"/>
    <property type="project" value="UniProtKB-ARBA"/>
</dbReference>
<proteinExistence type="predicted"/>
<protein>
    <submittedName>
        <fullName evidence="7">NAC domain-containing protein 89</fullName>
    </submittedName>
</protein>
<dbReference type="PANTHER" id="PTHR31744">
    <property type="entry name" value="PROTEIN CUP-SHAPED COTYLEDON 2-RELATED"/>
    <property type="match status" value="1"/>
</dbReference>
<feature type="domain" description="NAC" evidence="5">
    <location>
        <begin position="23"/>
        <end position="166"/>
    </location>
</feature>
<dbReference type="KEGG" id="rsz:108840789"/>
<dbReference type="FunFam" id="2.170.150.80:FF:000006">
    <property type="entry name" value="NAC domain-containing protein 100-like"/>
    <property type="match status" value="1"/>
</dbReference>
<dbReference type="InterPro" id="IPR003441">
    <property type="entry name" value="NAC-dom"/>
</dbReference>
<keyword evidence="1" id="KW-0805">Transcription regulation</keyword>
<accession>A0A6J0M9F1</accession>
<dbReference type="Pfam" id="PF02365">
    <property type="entry name" value="NAM"/>
    <property type="match status" value="1"/>
</dbReference>
<dbReference type="PANTHER" id="PTHR31744:SF210">
    <property type="entry name" value="NAC DOMAIN-CONTAINING PROTEIN 86-LIKE"/>
    <property type="match status" value="1"/>
</dbReference>
<evidence type="ECO:0000313" key="7">
    <source>
        <dbReference type="RefSeq" id="XP_018469110.1"/>
    </source>
</evidence>
<dbReference type="GO" id="GO:0006355">
    <property type="term" value="P:regulation of DNA-templated transcription"/>
    <property type="evidence" value="ECO:0007669"/>
    <property type="project" value="InterPro"/>
</dbReference>
<evidence type="ECO:0000259" key="5">
    <source>
        <dbReference type="PROSITE" id="PS51005"/>
    </source>
</evidence>
<reference evidence="6" key="1">
    <citation type="journal article" date="2019" name="Database">
        <title>The radish genome database (RadishGD): an integrated information resource for radish genomics.</title>
        <authorList>
            <person name="Yu H.J."/>
            <person name="Baek S."/>
            <person name="Lee Y.J."/>
            <person name="Cho A."/>
            <person name="Mun J.H."/>
        </authorList>
    </citation>
    <scope>NUCLEOTIDE SEQUENCE [LARGE SCALE GENOMIC DNA]</scope>
    <source>
        <strain evidence="6">cv. WK10039</strain>
    </source>
</reference>
<dbReference type="RefSeq" id="XP_018469110.1">
    <property type="nucleotide sequence ID" value="XM_018613608.2"/>
</dbReference>
<dbReference type="SUPFAM" id="SSF101941">
    <property type="entry name" value="NAC domain"/>
    <property type="match status" value="1"/>
</dbReference>
<keyword evidence="4" id="KW-0539">Nucleus</keyword>
<gene>
    <name evidence="7" type="primary">LOC108840789</name>
</gene>
<keyword evidence="2" id="KW-0238">DNA-binding</keyword>
<dbReference type="GeneID" id="108840789"/>
<organism evidence="6 7">
    <name type="scientific">Raphanus sativus</name>
    <name type="common">Radish</name>
    <name type="synonym">Raphanus raphanistrum var. sativus</name>
    <dbReference type="NCBI Taxonomy" id="3726"/>
    <lineage>
        <taxon>Eukaryota</taxon>
        <taxon>Viridiplantae</taxon>
        <taxon>Streptophyta</taxon>
        <taxon>Embryophyta</taxon>
        <taxon>Tracheophyta</taxon>
        <taxon>Spermatophyta</taxon>
        <taxon>Magnoliopsida</taxon>
        <taxon>eudicotyledons</taxon>
        <taxon>Gunneridae</taxon>
        <taxon>Pentapetalae</taxon>
        <taxon>rosids</taxon>
        <taxon>malvids</taxon>
        <taxon>Brassicales</taxon>
        <taxon>Brassicaceae</taxon>
        <taxon>Brassiceae</taxon>
        <taxon>Raphanus</taxon>
    </lineage>
</organism>
<keyword evidence="3" id="KW-0804">Transcription</keyword>
<evidence type="ECO:0000256" key="2">
    <source>
        <dbReference type="ARBA" id="ARBA00023125"/>
    </source>
</evidence>
<dbReference type="InterPro" id="IPR036093">
    <property type="entry name" value="NAC_dom_sf"/>
</dbReference>
<dbReference type="PROSITE" id="PS51005">
    <property type="entry name" value="NAC"/>
    <property type="match status" value="1"/>
</dbReference>
<reference evidence="7" key="2">
    <citation type="submission" date="2025-08" db="UniProtKB">
        <authorList>
            <consortium name="RefSeq"/>
        </authorList>
    </citation>
    <scope>IDENTIFICATION</scope>
    <source>
        <tissue evidence="7">Leaf</tissue>
    </source>
</reference>
<evidence type="ECO:0000256" key="3">
    <source>
        <dbReference type="ARBA" id="ARBA00023163"/>
    </source>
</evidence>
<dbReference type="Gene3D" id="2.170.150.80">
    <property type="entry name" value="NAC domain"/>
    <property type="match status" value="1"/>
</dbReference>
<sequence length="347" mass="38796">MEAEAEAVGAFKDTAASVEAATVFPGFKFSPTDVELISYYLKRKMDGLERSVEVIPETDIYNFEPWDLPDKSIVKSETEWFFFCSRGKKYPHGSQNRRATKMGYWKATGKERDVKSSSQVIGTKRTLVFHMGRAPKGERTEWLMHEYCMKGVSTDDALVVCRLRRNKEFHSCTSSHKAPESDLPAEKHMIMQNGGGAASSRSQADLDSMVDFYLAGESGEELLNEMAETADNLQVQTEDDFFADILKDEIINVDEAVTTGNLANEVPTLESASKAIRVLPLPSMIDNQMASLLEERPSQQKKGKGSSGTDQLSSCFMGIYSIKTVNRARWDVIICVVALIVMLFYLE</sequence>
<dbReference type="AlphaFoldDB" id="A0A6J0M9F1"/>
<keyword evidence="6" id="KW-1185">Reference proteome</keyword>
<evidence type="ECO:0000313" key="6">
    <source>
        <dbReference type="Proteomes" id="UP000504610"/>
    </source>
</evidence>
<dbReference type="Proteomes" id="UP000504610">
    <property type="component" value="Chromosome 2"/>
</dbReference>
<name>A0A6J0M9F1_RAPSA</name>